<name>A0A813FSL3_POLGL</name>
<organism evidence="7 8">
    <name type="scientific">Polarella glacialis</name>
    <name type="common">Dinoflagellate</name>
    <dbReference type="NCBI Taxonomy" id="89957"/>
    <lineage>
        <taxon>Eukaryota</taxon>
        <taxon>Sar</taxon>
        <taxon>Alveolata</taxon>
        <taxon>Dinophyceae</taxon>
        <taxon>Suessiales</taxon>
        <taxon>Suessiaceae</taxon>
        <taxon>Polarella</taxon>
    </lineage>
</organism>
<evidence type="ECO:0000256" key="1">
    <source>
        <dbReference type="ARBA" id="ARBA00004394"/>
    </source>
</evidence>
<comment type="caution">
    <text evidence="7">The sequence shown here is derived from an EMBL/GenBank/DDBJ whole genome shotgun (WGS) entry which is preliminary data.</text>
</comment>
<dbReference type="InterPro" id="IPR036034">
    <property type="entry name" value="PDZ_sf"/>
</dbReference>
<dbReference type="EMBL" id="CAJNNV010026043">
    <property type="protein sequence ID" value="CAE8617032.1"/>
    <property type="molecule type" value="Genomic_DNA"/>
</dbReference>
<evidence type="ECO:0000256" key="5">
    <source>
        <dbReference type="SAM" id="MobiDB-lite"/>
    </source>
</evidence>
<dbReference type="Proteomes" id="UP000654075">
    <property type="component" value="Unassembled WGS sequence"/>
</dbReference>
<reference evidence="7" key="1">
    <citation type="submission" date="2021-02" db="EMBL/GenBank/DDBJ databases">
        <authorList>
            <person name="Dougan E. K."/>
            <person name="Rhodes N."/>
            <person name="Thang M."/>
            <person name="Chan C."/>
        </authorList>
    </citation>
    <scope>NUCLEOTIDE SEQUENCE</scope>
</reference>
<evidence type="ECO:0000313" key="7">
    <source>
        <dbReference type="EMBL" id="CAE8617032.1"/>
    </source>
</evidence>
<keyword evidence="2" id="KW-0677">Repeat</keyword>
<dbReference type="PANTHER" id="PTHR12893:SF0">
    <property type="entry name" value="GRASP65"/>
    <property type="match status" value="1"/>
</dbReference>
<dbReference type="PROSITE" id="PS51865">
    <property type="entry name" value="PDZ_GRASP"/>
    <property type="match status" value="2"/>
</dbReference>
<evidence type="ECO:0000256" key="4">
    <source>
        <dbReference type="ARBA" id="ARBA00023136"/>
    </source>
</evidence>
<evidence type="ECO:0000313" key="8">
    <source>
        <dbReference type="Proteomes" id="UP000654075"/>
    </source>
</evidence>
<comment type="subcellular location">
    <subcellularLocation>
        <location evidence="1">Golgi apparatus membrane</location>
    </subcellularLocation>
</comment>
<evidence type="ECO:0000259" key="6">
    <source>
        <dbReference type="PROSITE" id="PS51865"/>
    </source>
</evidence>
<dbReference type="SUPFAM" id="SSF50156">
    <property type="entry name" value="PDZ domain-like"/>
    <property type="match status" value="2"/>
</dbReference>
<evidence type="ECO:0000256" key="2">
    <source>
        <dbReference type="ARBA" id="ARBA00022737"/>
    </source>
</evidence>
<accession>A0A813FSL3</accession>
<dbReference type="GO" id="GO:0000139">
    <property type="term" value="C:Golgi membrane"/>
    <property type="evidence" value="ECO:0007669"/>
    <property type="project" value="UniProtKB-SubCell"/>
</dbReference>
<feature type="domain" description="PDZ GRASP-type" evidence="6">
    <location>
        <begin position="107"/>
        <end position="196"/>
    </location>
</feature>
<keyword evidence="4" id="KW-0472">Membrane</keyword>
<feature type="domain" description="PDZ GRASP-type" evidence="6">
    <location>
        <begin position="12"/>
        <end position="101"/>
    </location>
</feature>
<feature type="region of interest" description="Disordered" evidence="5">
    <location>
        <begin position="313"/>
        <end position="401"/>
    </location>
</feature>
<keyword evidence="8" id="KW-1185">Reference proteome</keyword>
<feature type="compositionally biased region" description="Low complexity" evidence="5">
    <location>
        <begin position="372"/>
        <end position="386"/>
    </location>
</feature>
<proteinExistence type="predicted"/>
<keyword evidence="3" id="KW-0333">Golgi apparatus</keyword>
<evidence type="ECO:0000256" key="3">
    <source>
        <dbReference type="ARBA" id="ARBA00023034"/>
    </source>
</evidence>
<dbReference type="InterPro" id="IPR007583">
    <property type="entry name" value="GRASP55_65"/>
</dbReference>
<dbReference type="GO" id="GO:0007030">
    <property type="term" value="P:Golgi organization"/>
    <property type="evidence" value="ECO:0007669"/>
    <property type="project" value="TreeGrafter"/>
</dbReference>
<gene>
    <name evidence="7" type="ORF">PGLA1383_LOCUS34699</name>
</gene>
<dbReference type="OrthoDB" id="3318at2759"/>
<feature type="compositionally biased region" description="Low complexity" evidence="5">
    <location>
        <begin position="313"/>
        <end position="329"/>
    </location>
</feature>
<dbReference type="Gene3D" id="2.30.42.10">
    <property type="match status" value="2"/>
</dbReference>
<dbReference type="InterPro" id="IPR024958">
    <property type="entry name" value="GRASP_PDZ"/>
</dbReference>
<feature type="region of interest" description="Disordered" evidence="5">
    <location>
        <begin position="197"/>
        <end position="226"/>
    </location>
</feature>
<dbReference type="Pfam" id="PF04495">
    <property type="entry name" value="GRASP55_65"/>
    <property type="match status" value="1"/>
</dbReference>
<protein>
    <recommendedName>
        <fullName evidence="6">PDZ GRASP-type domain-containing protein</fullName>
    </recommendedName>
</protein>
<dbReference type="PANTHER" id="PTHR12893">
    <property type="entry name" value="GOLGI REASSEMBLY STACKING PROTEIN GRASP"/>
    <property type="match status" value="1"/>
</dbReference>
<dbReference type="AlphaFoldDB" id="A0A813FSL3"/>
<sequence length="414" mass="43414">MGASQSSSDEIGGFRIFKVNPGSPASEAGLEVFFDFIIEINGTQMDSDQTVFAKCIQDSEGQRAKLVVYNLRTHTSRDVYVTPRRWGGAGLLGAVVRFDLLESAESQGMRVLDVFPNSPAESAGLLPYKDFLLGTTEVMFRDMDELSEVVTLCLGKPMSIYVYNCEMETVREVSIVPRIDWGGDGALGADIRTGLLHRIPPPRRRSPGEGGFSFPSSQAPMPMGSPAAVTEALGSVAFGPSAVGTVGAPANGSASSAASASETEGVVSAIEPQHLTNAELLQQHALQQQQQQLYQQYQQQLLNQQQLQQPHLYQEQQALQSPASAASAAAGGGAGEDSQSSQATLPAAESGSLVPSADAVAAEDTGAETNGRPSLPAAARPKAPAEPALPPSAVPLGPCDPSAPGIIYMYPVVS</sequence>